<dbReference type="GO" id="GO:0007157">
    <property type="term" value="P:heterophilic cell-cell adhesion via plasma membrane cell adhesion molecules"/>
    <property type="evidence" value="ECO:0007669"/>
    <property type="project" value="UniProtKB-ARBA"/>
</dbReference>
<dbReference type="EMBL" id="QBLH01003666">
    <property type="protein sequence ID" value="TGZ36879.1"/>
    <property type="molecule type" value="Genomic_DNA"/>
</dbReference>
<dbReference type="AlphaFoldDB" id="A0A4S2JQ12"/>
<dbReference type="InterPro" id="IPR048285">
    <property type="entry name" value="Integrin_alpha_Ig-like_2"/>
</dbReference>
<evidence type="ECO:0000256" key="3">
    <source>
        <dbReference type="ARBA" id="ARBA00023136"/>
    </source>
</evidence>
<protein>
    <submittedName>
        <fullName evidence="6">Integrin alpha-PS4</fullName>
    </submittedName>
</protein>
<dbReference type="Gene3D" id="2.60.40.1510">
    <property type="entry name" value="ntegrin, alpha v. Chain A, domain 3"/>
    <property type="match status" value="1"/>
</dbReference>
<evidence type="ECO:0000256" key="2">
    <source>
        <dbReference type="ARBA" id="ARBA00023037"/>
    </source>
</evidence>
<dbReference type="InterPro" id="IPR032695">
    <property type="entry name" value="Integrin_dom_sf"/>
</dbReference>
<dbReference type="GO" id="GO:0007229">
    <property type="term" value="P:integrin-mediated signaling pathway"/>
    <property type="evidence" value="ECO:0007669"/>
    <property type="project" value="UniProtKB-KW"/>
</dbReference>
<evidence type="ECO:0000256" key="4">
    <source>
        <dbReference type="ARBA" id="ARBA00023180"/>
    </source>
</evidence>
<dbReference type="GO" id="GO:0016020">
    <property type="term" value="C:membrane"/>
    <property type="evidence" value="ECO:0007669"/>
    <property type="project" value="UniProtKB-SubCell"/>
</dbReference>
<evidence type="ECO:0000256" key="1">
    <source>
        <dbReference type="ARBA" id="ARBA00004479"/>
    </source>
</evidence>
<keyword evidence="2 6" id="KW-0401">Integrin</keyword>
<dbReference type="Pfam" id="PF20805">
    <property type="entry name" value="Integrin_A_Ig_2"/>
    <property type="match status" value="1"/>
</dbReference>
<comment type="caution">
    <text evidence="6">The sequence shown here is derived from an EMBL/GenBank/DDBJ whole genome shotgun (WGS) entry which is preliminary data.</text>
</comment>
<accession>A0A4S2JQ12</accession>
<dbReference type="SUPFAM" id="SSF69179">
    <property type="entry name" value="Integrin domains"/>
    <property type="match status" value="1"/>
</dbReference>
<evidence type="ECO:0000259" key="5">
    <source>
        <dbReference type="Pfam" id="PF20805"/>
    </source>
</evidence>
<keyword evidence="4" id="KW-0325">Glycoprotein</keyword>
<dbReference type="Proteomes" id="UP000310200">
    <property type="component" value="Unassembled WGS sequence"/>
</dbReference>
<organism evidence="6 7">
    <name type="scientific">Temnothorax longispinosus</name>
    <dbReference type="NCBI Taxonomy" id="300112"/>
    <lineage>
        <taxon>Eukaryota</taxon>
        <taxon>Metazoa</taxon>
        <taxon>Ecdysozoa</taxon>
        <taxon>Arthropoda</taxon>
        <taxon>Hexapoda</taxon>
        <taxon>Insecta</taxon>
        <taxon>Pterygota</taxon>
        <taxon>Neoptera</taxon>
        <taxon>Endopterygota</taxon>
        <taxon>Hymenoptera</taxon>
        <taxon>Apocrita</taxon>
        <taxon>Aculeata</taxon>
        <taxon>Formicoidea</taxon>
        <taxon>Formicidae</taxon>
        <taxon>Myrmicinae</taxon>
        <taxon>Temnothorax</taxon>
    </lineage>
</organism>
<comment type="subcellular location">
    <subcellularLocation>
        <location evidence="1">Membrane</location>
        <topology evidence="1">Single-pass type I membrane protein</topology>
    </subcellularLocation>
</comment>
<evidence type="ECO:0000313" key="7">
    <source>
        <dbReference type="Proteomes" id="UP000310200"/>
    </source>
</evidence>
<evidence type="ECO:0000313" key="6">
    <source>
        <dbReference type="EMBL" id="TGZ36879.1"/>
    </source>
</evidence>
<reference evidence="6 7" key="1">
    <citation type="journal article" date="2019" name="Philos. Trans. R. Soc. Lond., B, Biol. Sci.">
        <title>Ant behaviour and brain gene expression of defending hosts depend on the ecological success of the intruding social parasite.</title>
        <authorList>
            <person name="Kaur R."/>
            <person name="Stoldt M."/>
            <person name="Jongepier E."/>
            <person name="Feldmeyer B."/>
            <person name="Menzel F."/>
            <person name="Bornberg-Bauer E."/>
            <person name="Foitzik S."/>
        </authorList>
    </citation>
    <scope>NUCLEOTIDE SEQUENCE [LARGE SCALE GENOMIC DNA]</scope>
    <source>
        <tissue evidence="6">Whole body</tissue>
    </source>
</reference>
<feature type="domain" description="Integrin alpha second immunoglobulin-like" evidence="5">
    <location>
        <begin position="26"/>
        <end position="137"/>
    </location>
</feature>
<keyword evidence="7" id="KW-1185">Reference proteome</keyword>
<name>A0A4S2JQ12_9HYME</name>
<proteinExistence type="predicted"/>
<sequence length="195" mass="22589">MYVSRDDRKHNDILRGISTLSTDLSSNNRYVIGSTLIIMLDIDIYNCGKSVYQAKVRFIEVLMLASIPSECMKDSLRWTLDVICDVGDPLRTNIRQSSTCKMLTLQLDMNTVRNDVKEIKLQAHISTQSNEVNLDDNTCHHYESLYSYLHANKERTLNGIRFQHFYNVHFEVSPVERQKAVLTVIIPTHIWLPEK</sequence>
<gene>
    <name evidence="6" type="ORF">DBV15_06160</name>
</gene>
<keyword evidence="3" id="KW-0472">Membrane</keyword>